<feature type="coiled-coil region" evidence="1">
    <location>
        <begin position="70"/>
        <end position="158"/>
    </location>
</feature>
<sequence>MSDGYYIMEFVDDIAKIIDTASKVPMTGKVMLDKRELLDIIYSVQDHLPEEIRNAQLIINQKDRILQNAVAQKEQMLYEAKRDSDNLRRDTMEMMKNRVQNHDYVKEAKEVAEKLIAEANENATAIRQDAENYVDKLLNDLEEEIKIKNKELLNYMKVNMEQFALNLSTNLNAATDDIRDNIDGLRSRD</sequence>
<keyword evidence="3" id="KW-1185">Reference proteome</keyword>
<reference evidence="2 3" key="1">
    <citation type="submission" date="2015-09" db="EMBL/GenBank/DDBJ databases">
        <authorList>
            <consortium name="Pathogen Informatics"/>
        </authorList>
    </citation>
    <scope>NUCLEOTIDE SEQUENCE [LARGE SCALE GENOMIC DNA]</scope>
    <source>
        <strain evidence="2 3">2789STDY5834858</strain>
    </source>
</reference>
<comment type="caution">
    <text evidence="2">The sequence shown here is derived from an EMBL/GenBank/DDBJ whole genome shotgun (WGS) entry which is preliminary data.</text>
</comment>
<evidence type="ECO:0000313" key="3">
    <source>
        <dbReference type="Proteomes" id="UP000095488"/>
    </source>
</evidence>
<accession>A0ABM9ULM3</accession>
<evidence type="ECO:0008006" key="4">
    <source>
        <dbReference type="Google" id="ProtNLM"/>
    </source>
</evidence>
<protein>
    <recommendedName>
        <fullName evidence="4">ATPase</fullName>
    </recommendedName>
</protein>
<dbReference type="RefSeq" id="WP_055257192.1">
    <property type="nucleotide sequence ID" value="NZ_CABIXL010000001.1"/>
</dbReference>
<gene>
    <name evidence="2" type="ORF">ERS852473_00299</name>
</gene>
<keyword evidence="1" id="KW-0175">Coiled coil</keyword>
<evidence type="ECO:0000256" key="1">
    <source>
        <dbReference type="SAM" id="Coils"/>
    </source>
</evidence>
<dbReference type="EMBL" id="CYZR01000001">
    <property type="protein sequence ID" value="CUN48599.1"/>
    <property type="molecule type" value="Genomic_DNA"/>
</dbReference>
<proteinExistence type="predicted"/>
<evidence type="ECO:0000313" key="2">
    <source>
        <dbReference type="EMBL" id="CUN48599.1"/>
    </source>
</evidence>
<name>A0ABM9ULM3_SARVE</name>
<dbReference type="Proteomes" id="UP000095488">
    <property type="component" value="Unassembled WGS sequence"/>
</dbReference>
<organism evidence="2 3">
    <name type="scientific">Sarcina ventriculi</name>
    <name type="common">Clostridium ventriculi</name>
    <dbReference type="NCBI Taxonomy" id="1267"/>
    <lineage>
        <taxon>Bacteria</taxon>
        <taxon>Bacillati</taxon>
        <taxon>Bacillota</taxon>
        <taxon>Clostridia</taxon>
        <taxon>Eubacteriales</taxon>
        <taxon>Clostridiaceae</taxon>
        <taxon>Sarcina</taxon>
    </lineage>
</organism>